<comment type="pathway">
    <text evidence="1 11 12">Metabolic intermediate biosynthesis; chorismate biosynthesis; chorismate from D-erythrose 4-phosphate and phosphoenolpyruvate: step 7/7.</text>
</comment>
<keyword evidence="14" id="KW-1185">Reference proteome</keyword>
<dbReference type="HAMAP" id="MF_00300">
    <property type="entry name" value="Chorismate_synth"/>
    <property type="match status" value="1"/>
</dbReference>
<keyword evidence="7 11" id="KW-0274">FAD</keyword>
<keyword evidence="6 11" id="KW-0288">FMN</keyword>
<feature type="binding site" evidence="11">
    <location>
        <begin position="246"/>
        <end position="247"/>
    </location>
    <ligand>
        <name>FMN</name>
        <dbReference type="ChEBI" id="CHEBI:58210"/>
    </ligand>
</feature>
<feature type="binding site" evidence="11">
    <location>
        <position position="46"/>
    </location>
    <ligand>
        <name>NADP(+)</name>
        <dbReference type="ChEBI" id="CHEBI:58349"/>
    </ligand>
</feature>
<sequence length="381" mass="42822">MLRFLDAGESHGKAMISIIDGIPSNFNIDIDFINNELKRRQSGYGRGERMNLEEDRVEFLSGVRGKNTTGNPITMVIYNKDYENWKEIIGKEPKSEEKIVVPRPGHGDLVGYFKYGTGDIRDTIERTSARETSIRTAVGALCKEILKELGIEIRSKVHSLGNLYDDAVDIYDDTIYGKINKSPVRCYNAEVEKGFIKKIDICKEQGETIGGSVFLSIKGVPIGVGSYSQWDRKLDAILSYGIMSVQGVKAIEFGNGLDLNLRGSTFNDEIIYENGNIKRKTNNCGGIEAGVSNGENIEIKVYIKPIPSIKKDIGTVDLRKKKETSTRYERSDVSAVIPASIVLENVVAFYILREIMNKFTADEFFELKRSINYYRGTVYLR</sequence>
<feature type="binding site" evidence="11">
    <location>
        <position position="289"/>
    </location>
    <ligand>
        <name>FMN</name>
        <dbReference type="ChEBI" id="CHEBI:58210"/>
    </ligand>
</feature>
<keyword evidence="5 11" id="KW-0285">Flavoprotein</keyword>
<evidence type="ECO:0000313" key="13">
    <source>
        <dbReference type="EMBL" id="PRR77318.1"/>
    </source>
</evidence>
<dbReference type="UniPathway" id="UPA00053">
    <property type="reaction ID" value="UER00090"/>
</dbReference>
<organism evidence="13 14">
    <name type="scientific">Clostridium liquoris</name>
    <dbReference type="NCBI Taxonomy" id="1289519"/>
    <lineage>
        <taxon>Bacteria</taxon>
        <taxon>Bacillati</taxon>
        <taxon>Bacillota</taxon>
        <taxon>Clostridia</taxon>
        <taxon>Eubacteriales</taxon>
        <taxon>Clostridiaceae</taxon>
        <taxon>Clostridium</taxon>
    </lineage>
</organism>
<evidence type="ECO:0000256" key="10">
    <source>
        <dbReference type="ARBA" id="ARBA00023239"/>
    </source>
</evidence>
<dbReference type="PIRSF" id="PIRSF001456">
    <property type="entry name" value="Chorismate_synth"/>
    <property type="match status" value="1"/>
</dbReference>
<dbReference type="NCBIfam" id="NF003793">
    <property type="entry name" value="PRK05382.1"/>
    <property type="match status" value="1"/>
</dbReference>
<keyword evidence="10 11" id="KW-0456">Lyase</keyword>
<dbReference type="Gene3D" id="3.60.150.10">
    <property type="entry name" value="Chorismate synthase AroC"/>
    <property type="match status" value="1"/>
</dbReference>
<reference evidence="13 14" key="1">
    <citation type="submission" date="2018-03" db="EMBL/GenBank/DDBJ databases">
        <title>Genome sequence of Clostridium liquoris DSM 100320.</title>
        <authorList>
            <person name="Poehlein A."/>
            <person name="Daniel R."/>
        </authorList>
    </citation>
    <scope>NUCLEOTIDE SEQUENCE [LARGE SCALE GENOMIC DNA]</scope>
    <source>
        <strain evidence="13 14">DSM 100320</strain>
    </source>
</reference>
<dbReference type="PROSITE" id="PS00788">
    <property type="entry name" value="CHORISMATE_SYNTHASE_2"/>
    <property type="match status" value="1"/>
</dbReference>
<dbReference type="InterPro" id="IPR000453">
    <property type="entry name" value="Chorismate_synth"/>
</dbReference>
<keyword evidence="8 11" id="KW-0521">NADP</keyword>
<dbReference type="SUPFAM" id="SSF103263">
    <property type="entry name" value="Chorismate synthase, AroC"/>
    <property type="match status" value="1"/>
</dbReference>
<dbReference type="EC" id="4.2.3.5" evidence="3 11"/>
<dbReference type="OrthoDB" id="9771806at2"/>
<dbReference type="NCBIfam" id="TIGR00033">
    <property type="entry name" value="aroC"/>
    <property type="match status" value="1"/>
</dbReference>
<comment type="caution">
    <text evidence="13">The sequence shown here is derived from an EMBL/GenBank/DDBJ whole genome shotgun (WGS) entry which is preliminary data.</text>
</comment>
<evidence type="ECO:0000256" key="5">
    <source>
        <dbReference type="ARBA" id="ARBA00022630"/>
    </source>
</evidence>
<dbReference type="PROSITE" id="PS00789">
    <property type="entry name" value="CHORISMATE_SYNTHASE_3"/>
    <property type="match status" value="1"/>
</dbReference>
<dbReference type="PROSITE" id="PS00787">
    <property type="entry name" value="CHORISMATE_SYNTHASE_1"/>
    <property type="match status" value="1"/>
</dbReference>
<evidence type="ECO:0000256" key="7">
    <source>
        <dbReference type="ARBA" id="ARBA00022827"/>
    </source>
</evidence>
<dbReference type="PANTHER" id="PTHR21085">
    <property type="entry name" value="CHORISMATE SYNTHASE"/>
    <property type="match status" value="1"/>
</dbReference>
<dbReference type="CDD" id="cd07304">
    <property type="entry name" value="Chorismate_synthase"/>
    <property type="match status" value="1"/>
</dbReference>
<evidence type="ECO:0000256" key="1">
    <source>
        <dbReference type="ARBA" id="ARBA00005044"/>
    </source>
</evidence>
<evidence type="ECO:0000256" key="4">
    <source>
        <dbReference type="ARBA" id="ARBA00022605"/>
    </source>
</evidence>
<feature type="binding site" evidence="11">
    <location>
        <position position="330"/>
    </location>
    <ligand>
        <name>FMN</name>
        <dbReference type="ChEBI" id="CHEBI:58210"/>
    </ligand>
</feature>
<dbReference type="GO" id="GO:0004107">
    <property type="term" value="F:chorismate synthase activity"/>
    <property type="evidence" value="ECO:0007669"/>
    <property type="project" value="UniProtKB-UniRule"/>
</dbReference>
<gene>
    <name evidence="11 13" type="primary">aroC</name>
    <name evidence="13" type="ORF">CLLI_24900</name>
</gene>
<comment type="similarity">
    <text evidence="2 11 12">Belongs to the chorismate synthase family.</text>
</comment>
<evidence type="ECO:0000256" key="12">
    <source>
        <dbReference type="RuleBase" id="RU000605"/>
    </source>
</evidence>
<evidence type="ECO:0000256" key="6">
    <source>
        <dbReference type="ARBA" id="ARBA00022643"/>
    </source>
</evidence>
<dbReference type="PANTHER" id="PTHR21085:SF0">
    <property type="entry name" value="CHORISMATE SYNTHASE"/>
    <property type="match status" value="1"/>
</dbReference>
<keyword evidence="4 11" id="KW-0028">Amino-acid biosynthesis</keyword>
<dbReference type="RefSeq" id="WP_106064527.1">
    <property type="nucleotide sequence ID" value="NZ_PVXO01000066.1"/>
</dbReference>
<dbReference type="FunFam" id="3.60.150.10:FF:000002">
    <property type="entry name" value="Chorismate synthase"/>
    <property type="match status" value="1"/>
</dbReference>
<evidence type="ECO:0000256" key="3">
    <source>
        <dbReference type="ARBA" id="ARBA00013036"/>
    </source>
</evidence>
<accession>A0A2T0B131</accession>
<comment type="subunit">
    <text evidence="11">Homotetramer.</text>
</comment>
<name>A0A2T0B131_9CLOT</name>
<evidence type="ECO:0000256" key="8">
    <source>
        <dbReference type="ARBA" id="ARBA00022857"/>
    </source>
</evidence>
<dbReference type="GO" id="GO:0010181">
    <property type="term" value="F:FMN binding"/>
    <property type="evidence" value="ECO:0007669"/>
    <property type="project" value="TreeGrafter"/>
</dbReference>
<dbReference type="GO" id="GO:0009423">
    <property type="term" value="P:chorismate biosynthetic process"/>
    <property type="evidence" value="ECO:0007669"/>
    <property type="project" value="UniProtKB-UniRule"/>
</dbReference>
<comment type="cofactor">
    <cofactor evidence="11 12">
        <name>FMNH2</name>
        <dbReference type="ChEBI" id="CHEBI:57618"/>
    </cofactor>
    <text evidence="11 12">Reduced FMN (FMNH(2)).</text>
</comment>
<dbReference type="GO" id="GO:0009073">
    <property type="term" value="P:aromatic amino acid family biosynthetic process"/>
    <property type="evidence" value="ECO:0007669"/>
    <property type="project" value="UniProtKB-KW"/>
</dbReference>
<comment type="catalytic activity">
    <reaction evidence="11 12">
        <text>5-O-(1-carboxyvinyl)-3-phosphoshikimate = chorismate + phosphate</text>
        <dbReference type="Rhea" id="RHEA:21020"/>
        <dbReference type="ChEBI" id="CHEBI:29748"/>
        <dbReference type="ChEBI" id="CHEBI:43474"/>
        <dbReference type="ChEBI" id="CHEBI:57701"/>
        <dbReference type="EC" id="4.2.3.5"/>
    </reaction>
</comment>
<feature type="binding site" evidence="11">
    <location>
        <begin position="126"/>
        <end position="128"/>
    </location>
    <ligand>
        <name>FMN</name>
        <dbReference type="ChEBI" id="CHEBI:58210"/>
    </ligand>
</feature>
<dbReference type="GO" id="GO:0008652">
    <property type="term" value="P:amino acid biosynthetic process"/>
    <property type="evidence" value="ECO:0007669"/>
    <property type="project" value="UniProtKB-KW"/>
</dbReference>
<dbReference type="AlphaFoldDB" id="A0A2T0B131"/>
<feature type="binding site" evidence="11">
    <location>
        <begin position="304"/>
        <end position="308"/>
    </location>
    <ligand>
        <name>FMN</name>
        <dbReference type="ChEBI" id="CHEBI:58210"/>
    </ligand>
</feature>
<dbReference type="Proteomes" id="UP000239706">
    <property type="component" value="Unassembled WGS sequence"/>
</dbReference>
<keyword evidence="9 11" id="KW-0057">Aromatic amino acid biosynthesis</keyword>
<dbReference type="GO" id="GO:0005829">
    <property type="term" value="C:cytosol"/>
    <property type="evidence" value="ECO:0007669"/>
    <property type="project" value="TreeGrafter"/>
</dbReference>
<comment type="function">
    <text evidence="11">Catalyzes the anti-1,4-elimination of the C-3 phosphate and the C-6 proR hydrogen from 5-enolpyruvylshikimate-3-phosphate (EPSP) to yield chorismate, which is the branch point compound that serves as the starting substrate for the three terminal pathways of aromatic amino acid biosynthesis. This reaction introduces a second double bond into the aromatic ring system.</text>
</comment>
<evidence type="ECO:0000313" key="14">
    <source>
        <dbReference type="Proteomes" id="UP000239706"/>
    </source>
</evidence>
<evidence type="ECO:0000256" key="2">
    <source>
        <dbReference type="ARBA" id="ARBA00008014"/>
    </source>
</evidence>
<protein>
    <recommendedName>
        <fullName evidence="3 11">Chorismate synthase</fullName>
        <shortName evidence="11">CS</shortName>
        <ecNumber evidence="3 11">4.2.3.5</ecNumber>
    </recommendedName>
    <alternativeName>
        <fullName evidence="11">5-enolpyruvylshikimate-3-phosphate phospholyase</fullName>
    </alternativeName>
</protein>
<dbReference type="Pfam" id="PF01264">
    <property type="entry name" value="Chorismate_synt"/>
    <property type="match status" value="1"/>
</dbReference>
<feature type="binding site" evidence="11">
    <location>
        <position position="40"/>
    </location>
    <ligand>
        <name>NADP(+)</name>
        <dbReference type="ChEBI" id="CHEBI:58349"/>
    </ligand>
</feature>
<dbReference type="EMBL" id="PVXO01000066">
    <property type="protein sequence ID" value="PRR77318.1"/>
    <property type="molecule type" value="Genomic_DNA"/>
</dbReference>
<dbReference type="InterPro" id="IPR020541">
    <property type="entry name" value="Chorismate_synthase_CS"/>
</dbReference>
<dbReference type="InterPro" id="IPR035904">
    <property type="entry name" value="Chorismate_synth_AroC_sf"/>
</dbReference>
<evidence type="ECO:0000256" key="9">
    <source>
        <dbReference type="ARBA" id="ARBA00023141"/>
    </source>
</evidence>
<proteinExistence type="inferred from homology"/>
<evidence type="ECO:0000256" key="11">
    <source>
        <dbReference type="HAMAP-Rule" id="MF_00300"/>
    </source>
</evidence>